<evidence type="ECO:0000313" key="13">
    <source>
        <dbReference type="EMBL" id="CAD8836730.1"/>
    </source>
</evidence>
<dbReference type="EC" id="3.6.4.13" evidence="8"/>
<dbReference type="PANTHER" id="PTHR24031">
    <property type="entry name" value="RNA HELICASE"/>
    <property type="match status" value="1"/>
</dbReference>
<dbReference type="SMART" id="SM00487">
    <property type="entry name" value="DEXDc"/>
    <property type="match status" value="1"/>
</dbReference>
<evidence type="ECO:0000256" key="9">
    <source>
        <dbReference type="SAM" id="MobiDB-lite"/>
    </source>
</evidence>
<dbReference type="Gene3D" id="3.40.50.300">
    <property type="entry name" value="P-loop containing nucleotide triphosphate hydrolases"/>
    <property type="match status" value="2"/>
</dbReference>
<keyword evidence="5" id="KW-0862">Zinc</keyword>
<evidence type="ECO:0000256" key="4">
    <source>
        <dbReference type="ARBA" id="ARBA00022801"/>
    </source>
</evidence>
<comment type="domain">
    <text evidence="8">The Q motif is unique to and characteristic of the DEAD box family of RNA helicases and controls ATP binding and hydrolysis.</text>
</comment>
<evidence type="ECO:0000259" key="12">
    <source>
        <dbReference type="PROSITE" id="PS51800"/>
    </source>
</evidence>
<dbReference type="CDD" id="cd18787">
    <property type="entry name" value="SF2_C_DEAD"/>
    <property type="match status" value="1"/>
</dbReference>
<dbReference type="Pfam" id="PF05253">
    <property type="entry name" value="zf-U11-48K"/>
    <property type="match status" value="1"/>
</dbReference>
<keyword evidence="3" id="KW-0863">Zinc-finger</keyword>
<dbReference type="SUPFAM" id="SSF52540">
    <property type="entry name" value="P-loop containing nucleoside triphosphate hydrolases"/>
    <property type="match status" value="2"/>
</dbReference>
<evidence type="ECO:0000256" key="2">
    <source>
        <dbReference type="ARBA" id="ARBA00022741"/>
    </source>
</evidence>
<name>A0A7S0ZZ85_NOCSC</name>
<evidence type="ECO:0000256" key="1">
    <source>
        <dbReference type="ARBA" id="ARBA00022723"/>
    </source>
</evidence>
<evidence type="ECO:0000256" key="6">
    <source>
        <dbReference type="ARBA" id="ARBA00022840"/>
    </source>
</evidence>
<keyword evidence="4 8" id="KW-0378">Hydrolase</keyword>
<comment type="similarity">
    <text evidence="8">Belongs to the DEAD box helicase family.</text>
</comment>
<dbReference type="InterPro" id="IPR027417">
    <property type="entry name" value="P-loop_NTPase"/>
</dbReference>
<dbReference type="InterPro" id="IPR022776">
    <property type="entry name" value="TRM13/UPF0224_CHHC_Znf_dom"/>
</dbReference>
<dbReference type="InterPro" id="IPR001650">
    <property type="entry name" value="Helicase_C-like"/>
</dbReference>
<dbReference type="PROSITE" id="PS51192">
    <property type="entry name" value="HELICASE_ATP_BIND_1"/>
    <property type="match status" value="1"/>
</dbReference>
<feature type="compositionally biased region" description="Basic and acidic residues" evidence="9">
    <location>
        <begin position="23"/>
        <end position="39"/>
    </location>
</feature>
<keyword evidence="6 8" id="KW-0067">ATP-binding</keyword>
<keyword evidence="1" id="KW-0479">Metal-binding</keyword>
<evidence type="ECO:0000256" key="3">
    <source>
        <dbReference type="ARBA" id="ARBA00022771"/>
    </source>
</evidence>
<dbReference type="InterPro" id="IPR011545">
    <property type="entry name" value="DEAD/DEAH_box_helicase_dom"/>
</dbReference>
<proteinExistence type="inferred from homology"/>
<feature type="domain" description="CHHC U11-48K-type" evidence="12">
    <location>
        <begin position="58"/>
        <end position="85"/>
    </location>
</feature>
<evidence type="ECO:0000256" key="8">
    <source>
        <dbReference type="RuleBase" id="RU365068"/>
    </source>
</evidence>
<dbReference type="InterPro" id="IPR014001">
    <property type="entry name" value="Helicase_ATP-bd"/>
</dbReference>
<dbReference type="GO" id="GO:0003723">
    <property type="term" value="F:RNA binding"/>
    <property type="evidence" value="ECO:0007669"/>
    <property type="project" value="UniProtKB-UniRule"/>
</dbReference>
<comment type="function">
    <text evidence="8">RNA helicase.</text>
</comment>
<keyword evidence="2 8" id="KW-0547">Nucleotide-binding</keyword>
<comment type="catalytic activity">
    <reaction evidence="8">
        <text>ATP + H2O = ADP + phosphate + H(+)</text>
        <dbReference type="Rhea" id="RHEA:13065"/>
        <dbReference type="ChEBI" id="CHEBI:15377"/>
        <dbReference type="ChEBI" id="CHEBI:15378"/>
        <dbReference type="ChEBI" id="CHEBI:30616"/>
        <dbReference type="ChEBI" id="CHEBI:43474"/>
        <dbReference type="ChEBI" id="CHEBI:456216"/>
        <dbReference type="EC" id="3.6.4.13"/>
    </reaction>
</comment>
<feature type="region of interest" description="Disordered" evidence="9">
    <location>
        <begin position="1"/>
        <end position="58"/>
    </location>
</feature>
<dbReference type="GO" id="GO:0003724">
    <property type="term" value="F:RNA helicase activity"/>
    <property type="evidence" value="ECO:0007669"/>
    <property type="project" value="UniProtKB-EC"/>
</dbReference>
<dbReference type="PROSITE" id="PS51194">
    <property type="entry name" value="HELICASE_CTER"/>
    <property type="match status" value="1"/>
</dbReference>
<dbReference type="SUPFAM" id="SSF57667">
    <property type="entry name" value="beta-beta-alpha zinc fingers"/>
    <property type="match status" value="1"/>
</dbReference>
<dbReference type="EMBL" id="HBFQ01015959">
    <property type="protein sequence ID" value="CAD8836730.1"/>
    <property type="molecule type" value="Transcribed_RNA"/>
</dbReference>
<dbReference type="Pfam" id="PF00271">
    <property type="entry name" value="Helicase_C"/>
    <property type="match status" value="1"/>
</dbReference>
<evidence type="ECO:0000259" key="11">
    <source>
        <dbReference type="PROSITE" id="PS51194"/>
    </source>
</evidence>
<feature type="domain" description="Helicase ATP-binding" evidence="10">
    <location>
        <begin position="167"/>
        <end position="340"/>
    </location>
</feature>
<dbReference type="Pfam" id="PF00270">
    <property type="entry name" value="DEAD"/>
    <property type="match status" value="1"/>
</dbReference>
<sequence length="602" mass="66993">MWGERSAQRWSGERRIPGSAESWKWRRGEESRWSEERWSEPAPRFVESSSSSKDQDSFVQCPYNQGHWMPAVAMAKHMLKCSDKPAEAPQPRPPPHLQSPESTQGQRTMNRMAVAHVSKPTSRTTSTTLAHLSGATFDSINMHPALHRSIKEVFEYSMMTQVQEAAIEVCISGGDVIAKAKTGTGKTLAFLIPALHTVLCKHGEGIQVLVISPTRELATQTAEEAKNLLRFLPQHKVMTVLGGTNMRVETASFQTKVPLVLVATPGRLDDHLHSGLAPMMNVRVLVFDEADQLLDQGFRPAIEKILKCLHTDRQTLLFSATFPIQLQAISKVAMKTPQIIDCIGEESTNEQVKQAVLTCTLEDLFGMVVSVLQDVIREPHKVIVFLPTTRETGFFAGLFGCMQFKTKILEIHSRKTQAQRTKISEEFRSLENGVLFSSDVSARGMDYPDVTFVLQVGAPTDRAQYLHRLGRTARAGRDGAGLLMLCDIEEYFLKYISDLPVEQWPQPSDVALSQAKAQVARTLPLLHQKEPQIGGQTYKAWLGQKKSYLSKLKWSAVELVEWANYFATDILGLAEVPALEAKTVGMMGLKGVPGIVVKGKHR</sequence>
<accession>A0A7S0ZZ85</accession>
<gene>
    <name evidence="13" type="ORF">NSCI0253_LOCUS11078</name>
</gene>
<organism evidence="13">
    <name type="scientific">Noctiluca scintillans</name>
    <name type="common">Sea sparkle</name>
    <name type="synonym">Red tide dinoflagellate</name>
    <dbReference type="NCBI Taxonomy" id="2966"/>
    <lineage>
        <taxon>Eukaryota</taxon>
        <taxon>Sar</taxon>
        <taxon>Alveolata</taxon>
        <taxon>Dinophyceae</taxon>
        <taxon>Noctilucales</taxon>
        <taxon>Noctilucaceae</taxon>
        <taxon>Noctiluca</taxon>
    </lineage>
</organism>
<dbReference type="GO" id="GO:0005524">
    <property type="term" value="F:ATP binding"/>
    <property type="evidence" value="ECO:0007669"/>
    <property type="project" value="UniProtKB-UniRule"/>
</dbReference>
<dbReference type="AlphaFoldDB" id="A0A7S0ZZ85"/>
<dbReference type="GO" id="GO:0016787">
    <property type="term" value="F:hydrolase activity"/>
    <property type="evidence" value="ECO:0007669"/>
    <property type="project" value="UniProtKB-KW"/>
</dbReference>
<feature type="domain" description="Helicase C-terminal" evidence="11">
    <location>
        <begin position="370"/>
        <end position="523"/>
    </location>
</feature>
<dbReference type="SMART" id="SM00490">
    <property type="entry name" value="HELICc"/>
    <property type="match status" value="1"/>
</dbReference>
<feature type="compositionally biased region" description="Pro residues" evidence="9">
    <location>
        <begin position="88"/>
        <end position="97"/>
    </location>
</feature>
<dbReference type="InterPro" id="IPR036236">
    <property type="entry name" value="Znf_C2H2_sf"/>
</dbReference>
<dbReference type="PROSITE" id="PS51800">
    <property type="entry name" value="ZF_CHHC_U11_48K"/>
    <property type="match status" value="1"/>
</dbReference>
<keyword evidence="8" id="KW-0347">Helicase</keyword>
<evidence type="ECO:0000256" key="5">
    <source>
        <dbReference type="ARBA" id="ARBA00022833"/>
    </source>
</evidence>
<evidence type="ECO:0000256" key="7">
    <source>
        <dbReference type="ARBA" id="ARBA00022884"/>
    </source>
</evidence>
<keyword evidence="7 8" id="KW-0694">RNA-binding</keyword>
<feature type="region of interest" description="Disordered" evidence="9">
    <location>
        <begin position="83"/>
        <end position="108"/>
    </location>
</feature>
<evidence type="ECO:0000259" key="10">
    <source>
        <dbReference type="PROSITE" id="PS51192"/>
    </source>
</evidence>
<protein>
    <recommendedName>
        <fullName evidence="8">ATP-dependent RNA helicase</fullName>
        <ecNumber evidence="8">3.6.4.13</ecNumber>
    </recommendedName>
</protein>
<reference evidence="13" key="1">
    <citation type="submission" date="2021-01" db="EMBL/GenBank/DDBJ databases">
        <authorList>
            <person name="Corre E."/>
            <person name="Pelletier E."/>
            <person name="Niang G."/>
            <person name="Scheremetjew M."/>
            <person name="Finn R."/>
            <person name="Kale V."/>
            <person name="Holt S."/>
            <person name="Cochrane G."/>
            <person name="Meng A."/>
            <person name="Brown T."/>
            <person name="Cohen L."/>
        </authorList>
    </citation>
    <scope>NUCLEOTIDE SEQUENCE</scope>
</reference>
<dbReference type="GO" id="GO:0008270">
    <property type="term" value="F:zinc ion binding"/>
    <property type="evidence" value="ECO:0007669"/>
    <property type="project" value="UniProtKB-KW"/>
</dbReference>